<comment type="caution">
    <text evidence="4">The sequence shown here is derived from an EMBL/GenBank/DDBJ whole genome shotgun (WGS) entry which is preliminary data.</text>
</comment>
<dbReference type="GO" id="GO:0005524">
    <property type="term" value="F:ATP binding"/>
    <property type="evidence" value="ECO:0007669"/>
    <property type="project" value="UniProtKB-KW"/>
</dbReference>
<dbReference type="PANTHER" id="PTHR43038">
    <property type="entry name" value="ATP-BINDING CASSETTE, SUB-FAMILY H, MEMBER 1"/>
    <property type="match status" value="1"/>
</dbReference>
<evidence type="ECO:0000313" key="5">
    <source>
        <dbReference type="Proteomes" id="UP000011680"/>
    </source>
</evidence>
<evidence type="ECO:0000259" key="3">
    <source>
        <dbReference type="PROSITE" id="PS50893"/>
    </source>
</evidence>
<dbReference type="GO" id="GO:0016887">
    <property type="term" value="F:ATP hydrolysis activity"/>
    <property type="evidence" value="ECO:0007669"/>
    <property type="project" value="InterPro"/>
</dbReference>
<reference evidence="4 5" key="1">
    <citation type="journal article" date="2014" name="PLoS Genet.">
        <title>Phylogenetically driven sequencing of extremely halophilic archaea reveals strategies for static and dynamic osmo-response.</title>
        <authorList>
            <person name="Becker E.A."/>
            <person name="Seitzer P.M."/>
            <person name="Tritt A."/>
            <person name="Larsen D."/>
            <person name="Krusor M."/>
            <person name="Yao A.I."/>
            <person name="Wu D."/>
            <person name="Madern D."/>
            <person name="Eisen J.A."/>
            <person name="Darling A.E."/>
            <person name="Facciotti M.T."/>
        </authorList>
    </citation>
    <scope>NUCLEOTIDE SEQUENCE [LARGE SCALE GENOMIC DNA]</scope>
    <source>
        <strain evidence="4 5">JCM 13552</strain>
    </source>
</reference>
<dbReference type="Pfam" id="PF00005">
    <property type="entry name" value="ABC_tran"/>
    <property type="match status" value="1"/>
</dbReference>
<keyword evidence="5" id="KW-1185">Reference proteome</keyword>
<gene>
    <name evidence="4" type="ORF">C451_04356</name>
</gene>
<dbReference type="InterPro" id="IPR003439">
    <property type="entry name" value="ABC_transporter-like_ATP-bd"/>
</dbReference>
<dbReference type="PANTHER" id="PTHR43038:SF7">
    <property type="entry name" value="ABC TRANSPORT SYSTEM ATP-BINDING PROTEIN"/>
    <property type="match status" value="1"/>
</dbReference>
<accession>M0NEU0</accession>
<dbReference type="InterPro" id="IPR003593">
    <property type="entry name" value="AAA+_ATPase"/>
</dbReference>
<organism evidence="4 5">
    <name type="scientific">Halococcus thailandensis JCM 13552</name>
    <dbReference type="NCBI Taxonomy" id="1227457"/>
    <lineage>
        <taxon>Archaea</taxon>
        <taxon>Methanobacteriati</taxon>
        <taxon>Methanobacteriota</taxon>
        <taxon>Stenosarchaea group</taxon>
        <taxon>Halobacteria</taxon>
        <taxon>Halobacteriales</taxon>
        <taxon>Halococcaceae</taxon>
        <taxon>Halococcus</taxon>
    </lineage>
</organism>
<feature type="domain" description="ABC transporter" evidence="3">
    <location>
        <begin position="19"/>
        <end position="243"/>
    </location>
</feature>
<dbReference type="eggNOG" id="arCOG00194">
    <property type="taxonomic scope" value="Archaea"/>
</dbReference>
<keyword evidence="1" id="KW-0547">Nucleotide-binding</keyword>
<proteinExistence type="predicted"/>
<name>M0NEU0_9EURY</name>
<dbReference type="SMART" id="SM00382">
    <property type="entry name" value="AAA"/>
    <property type="match status" value="1"/>
</dbReference>
<evidence type="ECO:0000256" key="1">
    <source>
        <dbReference type="ARBA" id="ARBA00022741"/>
    </source>
</evidence>
<dbReference type="InterPro" id="IPR027417">
    <property type="entry name" value="P-loop_NTPase"/>
</dbReference>
<keyword evidence="2" id="KW-0067">ATP-binding</keyword>
<dbReference type="AlphaFoldDB" id="M0NEU0"/>
<dbReference type="PATRIC" id="fig|1227457.3.peg.785"/>
<dbReference type="STRING" id="1227457.C451_04356"/>
<dbReference type="CDD" id="cd03230">
    <property type="entry name" value="ABC_DR_subfamily_A"/>
    <property type="match status" value="1"/>
</dbReference>
<dbReference type="EMBL" id="AOMF01000095">
    <property type="protein sequence ID" value="EMA56058.1"/>
    <property type="molecule type" value="Genomic_DNA"/>
</dbReference>
<dbReference type="SUPFAM" id="SSF52540">
    <property type="entry name" value="P-loop containing nucleoside triphosphate hydrolases"/>
    <property type="match status" value="1"/>
</dbReference>
<evidence type="ECO:0000313" key="4">
    <source>
        <dbReference type="EMBL" id="EMA56058.1"/>
    </source>
</evidence>
<dbReference type="Gene3D" id="3.40.50.300">
    <property type="entry name" value="P-loop containing nucleotide triphosphate hydrolases"/>
    <property type="match status" value="1"/>
</dbReference>
<dbReference type="PROSITE" id="PS50893">
    <property type="entry name" value="ABC_TRANSPORTER_2"/>
    <property type="match status" value="1"/>
</dbReference>
<protein>
    <submittedName>
        <fullName evidence="4">Multidrug ABC transporter ATPase</fullName>
    </submittedName>
</protein>
<evidence type="ECO:0000256" key="2">
    <source>
        <dbReference type="ARBA" id="ARBA00022840"/>
    </source>
</evidence>
<dbReference type="Proteomes" id="UP000011680">
    <property type="component" value="Unassembled WGS sequence"/>
</dbReference>
<sequence>MAAANSTQSDVDSETAIALRALDISRSFGNVSVLDGVSVSVEQGELVAIVGPNGSGKSTLMEVIAGVRSPDAGSVIIPADGRTNTNQRDVGYLPQRPAFREGFTVRETLQFYARFLDETGPTDVNETLQRVGLRHVSGRNVGSLSGGMTRLLGLGQAILGHPSVLVLDEPGSGLDPTMVERLFSILHSLADDGTGIVVASHHLAAIETYADTVAFLDRGGLLVSESPTQLLASTGQETLVDAFLASMKSDEHESTVRAGFREEETD</sequence>